<keyword evidence="2" id="KW-0808">Transferase</keyword>
<dbReference type="SUPFAM" id="SSF56112">
    <property type="entry name" value="Protein kinase-like (PK-like)"/>
    <property type="match status" value="1"/>
</dbReference>
<accession>A0A6P1PWC7</accession>
<dbReference type="InterPro" id="IPR011009">
    <property type="entry name" value="Kinase-like_dom_sf"/>
</dbReference>
<comment type="similarity">
    <text evidence="1 2">Belongs to the fructosamine kinase family.</text>
</comment>
<dbReference type="Gene3D" id="3.30.200.20">
    <property type="entry name" value="Phosphorylase Kinase, domain 1"/>
    <property type="match status" value="1"/>
</dbReference>
<evidence type="ECO:0000256" key="2">
    <source>
        <dbReference type="PIRNR" id="PIRNR006221"/>
    </source>
</evidence>
<evidence type="ECO:0000313" key="3">
    <source>
        <dbReference type="EMBL" id="QHM70850.1"/>
    </source>
</evidence>
<gene>
    <name evidence="3" type="ORF">C7M51_01130</name>
</gene>
<dbReference type="Gene3D" id="3.90.1200.10">
    <property type="match status" value="1"/>
</dbReference>
<dbReference type="InterPro" id="IPR016477">
    <property type="entry name" value="Fructo-/Ketosamine-3-kinase"/>
</dbReference>
<reference evidence="3 4" key="1">
    <citation type="submission" date="2018-03" db="EMBL/GenBank/DDBJ databases">
        <title>Pantoea intestinalis SRCM103226 isolated form the mealworm.</title>
        <authorList>
            <person name="Jeong D.-Y."/>
            <person name="Kim J.W."/>
        </authorList>
    </citation>
    <scope>NUCLEOTIDE SEQUENCE [LARGE SCALE GENOMIC DNA]</scope>
    <source>
        <strain evidence="3 4">SRCM103226</strain>
    </source>
</reference>
<protein>
    <recommendedName>
        <fullName evidence="5">Fructosamine kinase family protein</fullName>
    </recommendedName>
</protein>
<evidence type="ECO:0008006" key="5">
    <source>
        <dbReference type="Google" id="ProtNLM"/>
    </source>
</evidence>
<name>A0A6P1PWC7_9GAMM</name>
<keyword evidence="4" id="KW-1185">Reference proteome</keyword>
<dbReference type="PANTHER" id="PTHR12149:SF8">
    <property type="entry name" value="PROTEIN-RIBULOSAMINE 3-KINASE"/>
    <property type="match status" value="1"/>
</dbReference>
<dbReference type="KEGG" id="mint:C7M51_01130"/>
<dbReference type="GO" id="GO:0016301">
    <property type="term" value="F:kinase activity"/>
    <property type="evidence" value="ECO:0007669"/>
    <property type="project" value="UniProtKB-UniRule"/>
</dbReference>
<dbReference type="Proteomes" id="UP000464053">
    <property type="component" value="Chromosome"/>
</dbReference>
<organism evidence="3 4">
    <name type="scientific">Mixta intestinalis</name>
    <dbReference type="NCBI Taxonomy" id="1615494"/>
    <lineage>
        <taxon>Bacteria</taxon>
        <taxon>Pseudomonadati</taxon>
        <taxon>Pseudomonadota</taxon>
        <taxon>Gammaproteobacteria</taxon>
        <taxon>Enterobacterales</taxon>
        <taxon>Erwiniaceae</taxon>
        <taxon>Mixta</taxon>
    </lineage>
</organism>
<sequence>MWSAISRLLSEQLGNAEISLRTELPGGEIHAAWRLRYGGQWIFVKSNGPEMLPAFTAEADQLALLARSQTVRVPHVYGIGSDRDYSFLLLEYIPAQPLDAQNARRLGEQLARLHQWSEQPQFGLDFDNNITTMPQPNSWRRRWSRFFSEQRIGWQLQLAEEKGIRYGNSDLIIDCVQRVLASHQPQPSLLHGDLWPGNCAGSDSGPWIYDPACYWGDRECDLAMLSHFPTLPDKILEGYQSVWPLPAGFAQRQPVYQLYYLLNRANVFGGGWLKEAQLAVERLLELDDLRQHRA</sequence>
<dbReference type="AlphaFoldDB" id="A0A6P1PWC7"/>
<keyword evidence="2" id="KW-0418">Kinase</keyword>
<proteinExistence type="inferred from homology"/>
<evidence type="ECO:0000313" key="4">
    <source>
        <dbReference type="Proteomes" id="UP000464053"/>
    </source>
</evidence>
<evidence type="ECO:0000256" key="1">
    <source>
        <dbReference type="ARBA" id="ARBA00009460"/>
    </source>
</evidence>
<dbReference type="PANTHER" id="PTHR12149">
    <property type="entry name" value="FRUCTOSAMINE 3 KINASE-RELATED PROTEIN"/>
    <property type="match status" value="1"/>
</dbReference>
<dbReference type="RefSeq" id="WP_160620887.1">
    <property type="nucleotide sequence ID" value="NZ_CP028271.1"/>
</dbReference>
<dbReference type="EMBL" id="CP028271">
    <property type="protein sequence ID" value="QHM70850.1"/>
    <property type="molecule type" value="Genomic_DNA"/>
</dbReference>
<dbReference type="Pfam" id="PF03881">
    <property type="entry name" value="Fructosamin_kin"/>
    <property type="match status" value="1"/>
</dbReference>
<dbReference type="PIRSF" id="PIRSF006221">
    <property type="entry name" value="Ketosamine-3-kinase"/>
    <property type="match status" value="1"/>
</dbReference>
<dbReference type="OrthoDB" id="5291879at2"/>